<dbReference type="Pfam" id="PF08547">
    <property type="entry name" value="CIA30"/>
    <property type="match status" value="1"/>
</dbReference>
<dbReference type="SUPFAM" id="SSF49785">
    <property type="entry name" value="Galactose-binding domain-like"/>
    <property type="match status" value="1"/>
</dbReference>
<evidence type="ECO:0000256" key="1">
    <source>
        <dbReference type="ARBA" id="ARBA00007884"/>
    </source>
</evidence>
<organism evidence="4">
    <name type="scientific">Chaetoceros debilis</name>
    <dbReference type="NCBI Taxonomy" id="122233"/>
    <lineage>
        <taxon>Eukaryota</taxon>
        <taxon>Sar</taxon>
        <taxon>Stramenopiles</taxon>
        <taxon>Ochrophyta</taxon>
        <taxon>Bacillariophyta</taxon>
        <taxon>Coscinodiscophyceae</taxon>
        <taxon>Chaetocerotophycidae</taxon>
        <taxon>Chaetocerotales</taxon>
        <taxon>Chaetocerotaceae</taxon>
        <taxon>Chaetoceros</taxon>
    </lineage>
</organism>
<feature type="transmembrane region" description="Helical" evidence="2">
    <location>
        <begin position="222"/>
        <end position="246"/>
    </location>
</feature>
<keyword evidence="2" id="KW-1133">Transmembrane helix</keyword>
<proteinExistence type="inferred from homology"/>
<dbReference type="InterPro" id="IPR013857">
    <property type="entry name" value="NADH-UbQ_OxRdtase-assoc_prot30"/>
</dbReference>
<reference evidence="4" key="1">
    <citation type="submission" date="2021-01" db="EMBL/GenBank/DDBJ databases">
        <authorList>
            <person name="Corre E."/>
            <person name="Pelletier E."/>
            <person name="Niang G."/>
            <person name="Scheremetjew M."/>
            <person name="Finn R."/>
            <person name="Kale V."/>
            <person name="Holt S."/>
            <person name="Cochrane G."/>
            <person name="Meng A."/>
            <person name="Brown T."/>
            <person name="Cohen L."/>
        </authorList>
    </citation>
    <scope>NUCLEOTIDE SEQUENCE</scope>
    <source>
        <strain evidence="4">MM31A-1</strain>
    </source>
</reference>
<name>A0A7S3PW85_9STRA</name>
<dbReference type="AlphaFoldDB" id="A0A7S3PW85"/>
<evidence type="ECO:0000313" key="4">
    <source>
        <dbReference type="EMBL" id="CAE0457291.1"/>
    </source>
</evidence>
<dbReference type="PANTHER" id="PTHR13194:SF19">
    <property type="entry name" value="NAD(P)-BINDING ROSSMANN-FOLD SUPERFAMILY PROTEIN"/>
    <property type="match status" value="1"/>
</dbReference>
<sequence length="260" mass="28551">MNEKLNVASRTSRGLTTNEEEICIESFANPSHSWKAKNDPVMGGKSYAAVTIENNLAIFKGEVVDVPFLQAPGFVTMETRGGDYPDVSTCQNLRLRLRSSEDYKGYRVSFGTKHVPGNRFAYGFKANLNPPIGSQIGIVDIPFRDFTVRWDDATGDPIVTCEEDDTFCPDLATLQDIKTISIWGEGVAGDVHLEIESIGASGCNVEGTVNFPQVKESARTNAVYHFSLPHLIFIGGAILALLAIMLKKNRNEHRPIKSGK</sequence>
<accession>A0A7S3PW85</accession>
<keyword evidence="2" id="KW-0472">Membrane</keyword>
<dbReference type="PANTHER" id="PTHR13194">
    <property type="entry name" value="COMPLEX I INTERMEDIATE-ASSOCIATED PROTEIN 30"/>
    <property type="match status" value="1"/>
</dbReference>
<evidence type="ECO:0000259" key="3">
    <source>
        <dbReference type="Pfam" id="PF08547"/>
    </source>
</evidence>
<comment type="similarity">
    <text evidence="1">Belongs to the CIA30 family.</text>
</comment>
<protein>
    <recommendedName>
        <fullName evidence="3">NADH:ubiquinone oxidoreductase intermediate-associated protein 30 domain-containing protein</fullName>
    </recommendedName>
</protein>
<dbReference type="InterPro" id="IPR008979">
    <property type="entry name" value="Galactose-bd-like_sf"/>
</dbReference>
<feature type="domain" description="NADH:ubiquinone oxidoreductase intermediate-associated protein 30" evidence="3">
    <location>
        <begin position="30"/>
        <end position="150"/>
    </location>
</feature>
<dbReference type="EMBL" id="HBIO01003138">
    <property type="protein sequence ID" value="CAE0457291.1"/>
    <property type="molecule type" value="Transcribed_RNA"/>
</dbReference>
<evidence type="ECO:0000256" key="2">
    <source>
        <dbReference type="SAM" id="Phobius"/>
    </source>
</evidence>
<keyword evidence="2" id="KW-0812">Transmembrane</keyword>
<gene>
    <name evidence="4" type="ORF">CDEB00056_LOCUS2132</name>
</gene>
<dbReference type="InterPro" id="IPR039131">
    <property type="entry name" value="NDUFAF1"/>
</dbReference>